<evidence type="ECO:0000313" key="3">
    <source>
        <dbReference type="Proteomes" id="UP001143370"/>
    </source>
</evidence>
<dbReference type="EMBL" id="BSFJ01000011">
    <property type="protein sequence ID" value="GLK72310.1"/>
    <property type="molecule type" value="Genomic_DNA"/>
</dbReference>
<feature type="signal peptide" evidence="1">
    <location>
        <begin position="1"/>
        <end position="24"/>
    </location>
</feature>
<reference evidence="2" key="2">
    <citation type="submission" date="2023-01" db="EMBL/GenBank/DDBJ databases">
        <authorList>
            <person name="Sun Q."/>
            <person name="Evtushenko L."/>
        </authorList>
    </citation>
    <scope>NUCLEOTIDE SEQUENCE</scope>
    <source>
        <strain evidence="2">VKM B-2484</strain>
    </source>
</reference>
<evidence type="ECO:0000256" key="1">
    <source>
        <dbReference type="SAM" id="SignalP"/>
    </source>
</evidence>
<dbReference type="Proteomes" id="UP001143370">
    <property type="component" value="Unassembled WGS sequence"/>
</dbReference>
<proteinExistence type="predicted"/>
<sequence>MMKRAFVGFALVAAVGASTVPAAAETALPAYMKPISGPPQSPSAQELANRNVLQLNTSMFSLYEDAGKVFRRNILAKHPIILGLFSGSGGRMILYRPGLPPLEAPSVPKVYQVMKSLGHSTMAISEVVLPYLDAPGDTSWVAPMRGYLTEMKIALEGIGSAEMPDDWRENSRAILQNNISFMEDCLAKGVISLDAVQTFAKLQAPFLRHAIAWAAQTQVKHWMGVLDGWKQDLGGSFDLAYGASNTIYVARQNNVLFSVLAQYFGEEAINDRLMLIETISFTTTPDDMLTSLVRIISDRSVGGLFFNNSRLMDYELMGGDARKAIVSEMQARGKAPFLPPQVPFGSNQWPALISGGAGAASLDDIH</sequence>
<organism evidence="2 3">
    <name type="scientific">Ancylobacter dichloromethanicus</name>
    <dbReference type="NCBI Taxonomy" id="518825"/>
    <lineage>
        <taxon>Bacteria</taxon>
        <taxon>Pseudomonadati</taxon>
        <taxon>Pseudomonadota</taxon>
        <taxon>Alphaproteobacteria</taxon>
        <taxon>Hyphomicrobiales</taxon>
        <taxon>Xanthobacteraceae</taxon>
        <taxon>Ancylobacter</taxon>
    </lineage>
</organism>
<comment type="caution">
    <text evidence="2">The sequence shown here is derived from an EMBL/GenBank/DDBJ whole genome shotgun (WGS) entry which is preliminary data.</text>
</comment>
<keyword evidence="3" id="KW-1185">Reference proteome</keyword>
<gene>
    <name evidence="2" type="ORF">GCM10017643_24260</name>
</gene>
<reference evidence="2" key="1">
    <citation type="journal article" date="2014" name="Int. J. Syst. Evol. Microbiol.">
        <title>Complete genome sequence of Corynebacterium casei LMG S-19264T (=DSM 44701T), isolated from a smear-ripened cheese.</title>
        <authorList>
            <consortium name="US DOE Joint Genome Institute (JGI-PGF)"/>
            <person name="Walter F."/>
            <person name="Albersmeier A."/>
            <person name="Kalinowski J."/>
            <person name="Ruckert C."/>
        </authorList>
    </citation>
    <scope>NUCLEOTIDE SEQUENCE</scope>
    <source>
        <strain evidence="2">VKM B-2484</strain>
    </source>
</reference>
<feature type="chain" id="PRO_5040842436" evidence="1">
    <location>
        <begin position="25"/>
        <end position="366"/>
    </location>
</feature>
<evidence type="ECO:0000313" key="2">
    <source>
        <dbReference type="EMBL" id="GLK72310.1"/>
    </source>
</evidence>
<accession>A0A9W6MZS0</accession>
<keyword evidence="1" id="KW-0732">Signal</keyword>
<dbReference type="AlphaFoldDB" id="A0A9W6MZS0"/>
<name>A0A9W6MZS0_9HYPH</name>
<protein>
    <submittedName>
        <fullName evidence="2">Uncharacterized protein</fullName>
    </submittedName>
</protein>